<accession>D8Q290</accession>
<name>D8Q290_SCHCM</name>
<dbReference type="OMA" id="NIANVNW"/>
<dbReference type="STRING" id="578458.D8Q290"/>
<dbReference type="RefSeq" id="XP_003032971.1">
    <property type="nucleotide sequence ID" value="XM_003032925.1"/>
</dbReference>
<evidence type="ECO:0000313" key="2">
    <source>
        <dbReference type="Proteomes" id="UP000007431"/>
    </source>
</evidence>
<reference evidence="1 2" key="1">
    <citation type="journal article" date="2010" name="Nat. Biotechnol.">
        <title>Genome sequence of the model mushroom Schizophyllum commune.</title>
        <authorList>
            <person name="Ohm R.A."/>
            <person name="de Jong J.F."/>
            <person name="Lugones L.G."/>
            <person name="Aerts A."/>
            <person name="Kothe E."/>
            <person name="Stajich J.E."/>
            <person name="de Vries R.P."/>
            <person name="Record E."/>
            <person name="Levasseur A."/>
            <person name="Baker S.E."/>
            <person name="Bartholomew K.A."/>
            <person name="Coutinho P.M."/>
            <person name="Erdmann S."/>
            <person name="Fowler T.J."/>
            <person name="Gathman A.C."/>
            <person name="Lombard V."/>
            <person name="Henrissat B."/>
            <person name="Knabe N."/>
            <person name="Kuees U."/>
            <person name="Lilly W.W."/>
            <person name="Lindquist E."/>
            <person name="Lucas S."/>
            <person name="Magnuson J.K."/>
            <person name="Piumi F."/>
            <person name="Raudaskoski M."/>
            <person name="Salamov A."/>
            <person name="Schmutz J."/>
            <person name="Schwarze F.W.M.R."/>
            <person name="vanKuyk P.A."/>
            <person name="Horton J.S."/>
            <person name="Grigoriev I.V."/>
            <person name="Woesten H.A.B."/>
        </authorList>
    </citation>
    <scope>NUCLEOTIDE SEQUENCE [LARGE SCALE GENOMIC DNA]</scope>
    <source>
        <strain evidence="2">H4-8 / FGSC 9210</strain>
    </source>
</reference>
<dbReference type="KEGG" id="scm:SCHCO_02687083"/>
<dbReference type="GeneID" id="9592915"/>
<dbReference type="AlphaFoldDB" id="D8Q290"/>
<dbReference type="InterPro" id="IPR023213">
    <property type="entry name" value="CAT-like_dom_sf"/>
</dbReference>
<dbReference type="VEuPathDB" id="FungiDB:SCHCODRAFT_02687083"/>
<dbReference type="InParanoid" id="D8Q290"/>
<gene>
    <name evidence="1" type="ORF">SCHCODRAFT_108517</name>
</gene>
<protein>
    <submittedName>
        <fullName evidence="1">Uncharacterized protein</fullName>
    </submittedName>
</protein>
<organism evidence="2">
    <name type="scientific">Schizophyllum commune (strain H4-8 / FGSC 9210)</name>
    <name type="common">Split gill fungus</name>
    <dbReference type="NCBI Taxonomy" id="578458"/>
    <lineage>
        <taxon>Eukaryota</taxon>
        <taxon>Fungi</taxon>
        <taxon>Dikarya</taxon>
        <taxon>Basidiomycota</taxon>
        <taxon>Agaricomycotina</taxon>
        <taxon>Agaricomycetes</taxon>
        <taxon>Agaricomycetidae</taxon>
        <taxon>Agaricales</taxon>
        <taxon>Schizophyllaceae</taxon>
        <taxon>Schizophyllum</taxon>
    </lineage>
</organism>
<dbReference type="OrthoDB" id="21502at2759"/>
<keyword evidence="2" id="KW-1185">Reference proteome</keyword>
<dbReference type="Proteomes" id="UP000007431">
    <property type="component" value="Unassembled WGS sequence"/>
</dbReference>
<sequence length="473" mass="52448">MAAPSELRVPLSPLDINGPDLSGITMGYVLRPGIDEDALRSALFRVVDKWRLLAGHPVWDDNAQNWYISVPAPAYPLSTFPPPFHFTTSHVAGPLPHVQPVHDVSATLLQSPPIAHFRHPDTVWAIKDVASRRFPFLAVHITHFDDCDCLGVNVPHALFDAVGLGQVLSAIDAEMHGKEWEVPPMYVGVNPVTEAVSKLEESEAMYEEEPATLKCLKQVLVSKEPDGITQFMDRMEWEWQTQDVEYRAVYLGKNVVRNMVLSVNEGLAKESGGKERASTGDVLLAWFLKAPHSAESTENTLLVVPYTSMRDALSAAAGHPLTTYTHNCKYLFALPPLTISALRTAPLSLLAVTARRALIAARQPASLQALLHWRERTGSLLNRRPGVDSWLVSNQGIGRFADVDFGVEMVGYWSWTSSVLSMDHILTINGFKGGYVLQAPMRRSRWEAVERGLEGVRIRWSPEEVIDIADAKL</sequence>
<evidence type="ECO:0000313" key="1">
    <source>
        <dbReference type="EMBL" id="EFI98068.1"/>
    </source>
</evidence>
<dbReference type="EMBL" id="GL377305">
    <property type="protein sequence ID" value="EFI98068.1"/>
    <property type="molecule type" value="Genomic_DNA"/>
</dbReference>
<dbReference type="HOGENOM" id="CLU_589319_0_0_1"/>
<dbReference type="Gene3D" id="3.30.559.10">
    <property type="entry name" value="Chloramphenicol acetyltransferase-like domain"/>
    <property type="match status" value="2"/>
</dbReference>
<feature type="non-terminal residue" evidence="1">
    <location>
        <position position="473"/>
    </location>
</feature>
<dbReference type="eggNOG" id="ENOG502SVCX">
    <property type="taxonomic scope" value="Eukaryota"/>
</dbReference>
<proteinExistence type="predicted"/>